<reference evidence="2" key="2">
    <citation type="journal article" date="2021" name="PeerJ">
        <title>Extensive microbial diversity within the chicken gut microbiome revealed by metagenomics and culture.</title>
        <authorList>
            <person name="Gilroy R."/>
            <person name="Ravi A."/>
            <person name="Getino M."/>
            <person name="Pursley I."/>
            <person name="Horton D.L."/>
            <person name="Alikhan N.F."/>
            <person name="Baker D."/>
            <person name="Gharbi K."/>
            <person name="Hall N."/>
            <person name="Watson M."/>
            <person name="Adriaenssens E.M."/>
            <person name="Foster-Nyarko E."/>
            <person name="Jarju S."/>
            <person name="Secka A."/>
            <person name="Antonio M."/>
            <person name="Oren A."/>
            <person name="Chaudhuri R.R."/>
            <person name="La Ragione R."/>
            <person name="Hildebrand F."/>
            <person name="Pallen M.J."/>
        </authorList>
    </citation>
    <scope>NUCLEOTIDE SEQUENCE</scope>
    <source>
        <strain evidence="2">ChiBcec2-4451</strain>
    </source>
</reference>
<accession>A0A9D1NU52</accession>
<evidence type="ECO:0000256" key="1">
    <source>
        <dbReference type="SAM" id="Phobius"/>
    </source>
</evidence>
<keyword evidence="1" id="KW-0472">Membrane</keyword>
<reference evidence="2" key="1">
    <citation type="submission" date="2020-10" db="EMBL/GenBank/DDBJ databases">
        <authorList>
            <person name="Gilroy R."/>
        </authorList>
    </citation>
    <scope>NUCLEOTIDE SEQUENCE</scope>
    <source>
        <strain evidence="2">ChiBcec2-4451</strain>
    </source>
</reference>
<proteinExistence type="predicted"/>
<comment type="caution">
    <text evidence="2">The sequence shown here is derived from an EMBL/GenBank/DDBJ whole genome shotgun (WGS) entry which is preliminary data.</text>
</comment>
<dbReference type="AlphaFoldDB" id="A0A9D1NU52"/>
<dbReference type="EMBL" id="DVON01000159">
    <property type="protein sequence ID" value="HIV12916.1"/>
    <property type="molecule type" value="Genomic_DNA"/>
</dbReference>
<feature type="transmembrane region" description="Helical" evidence="1">
    <location>
        <begin position="6"/>
        <end position="30"/>
    </location>
</feature>
<keyword evidence="1" id="KW-0812">Transmembrane</keyword>
<protein>
    <submittedName>
        <fullName evidence="2">Uncharacterized protein</fullName>
    </submittedName>
</protein>
<sequence>MKKLSVKAIVGIALGVVIAVVAAVILVTVLRIDDGRARAIALDQAGGGEIIREEISREGLLSEYSYVISSGDRWYEIEIGGFGNVEEMSSGTGQYIDD</sequence>
<keyword evidence="1" id="KW-1133">Transmembrane helix</keyword>
<evidence type="ECO:0000313" key="3">
    <source>
        <dbReference type="Proteomes" id="UP000886723"/>
    </source>
</evidence>
<gene>
    <name evidence="2" type="ORF">IAA63_07230</name>
</gene>
<dbReference type="Proteomes" id="UP000886723">
    <property type="component" value="Unassembled WGS sequence"/>
</dbReference>
<name>A0A9D1NU52_9FIRM</name>
<organism evidence="2 3">
    <name type="scientific">Candidatus Pullilachnospira stercoravium</name>
    <dbReference type="NCBI Taxonomy" id="2840913"/>
    <lineage>
        <taxon>Bacteria</taxon>
        <taxon>Bacillati</taxon>
        <taxon>Bacillota</taxon>
        <taxon>Clostridia</taxon>
        <taxon>Lachnospirales</taxon>
        <taxon>Lachnospiraceae</taxon>
        <taxon>Lachnospiraceae incertae sedis</taxon>
        <taxon>Candidatus Pullilachnospira</taxon>
    </lineage>
</organism>
<evidence type="ECO:0000313" key="2">
    <source>
        <dbReference type="EMBL" id="HIV12916.1"/>
    </source>
</evidence>